<comment type="caution">
    <text evidence="1">The sequence shown here is derived from an EMBL/GenBank/DDBJ whole genome shotgun (WGS) entry which is preliminary data.</text>
</comment>
<protein>
    <submittedName>
        <fullName evidence="1">Uncharacterized protein</fullName>
    </submittedName>
</protein>
<dbReference type="RefSeq" id="WP_215374251.1">
    <property type="nucleotide sequence ID" value="NZ_JAGTIS010000005.1"/>
</dbReference>
<keyword evidence="2" id="KW-1185">Reference proteome</keyword>
<accession>A0ABS5XGH5</accession>
<organism evidence="1 2">
    <name type="scientific">Metapseudomonas boanensis</name>
    <dbReference type="NCBI Taxonomy" id="2822138"/>
    <lineage>
        <taxon>Bacteria</taxon>
        <taxon>Pseudomonadati</taxon>
        <taxon>Pseudomonadota</taxon>
        <taxon>Gammaproteobacteria</taxon>
        <taxon>Pseudomonadales</taxon>
        <taxon>Pseudomonadaceae</taxon>
        <taxon>Metapseudomonas</taxon>
    </lineage>
</organism>
<proteinExistence type="predicted"/>
<evidence type="ECO:0000313" key="1">
    <source>
        <dbReference type="EMBL" id="MBT8766797.1"/>
    </source>
</evidence>
<evidence type="ECO:0000313" key="2">
    <source>
        <dbReference type="Proteomes" id="UP001519667"/>
    </source>
</evidence>
<reference evidence="1 2" key="1">
    <citation type="submission" date="2021-04" db="EMBL/GenBank/DDBJ databases">
        <title>Pseudomonas boanensis sp. nov., a bacterium isolated from river water used for household purposes in Boane District, Mozambique.</title>
        <authorList>
            <person name="Nicklasson M."/>
            <person name="Martin-Rodriguez A.J."/>
            <person name="Thorell K."/>
            <person name="Neves L."/>
            <person name="Mussagy A."/>
            <person name="Rydberg H.A."/>
            <person name="Hernroth B."/>
            <person name="Svensson-Stadler L."/>
            <person name="Sjoling A."/>
        </authorList>
    </citation>
    <scope>NUCLEOTIDE SEQUENCE [LARGE SCALE GENOMIC DNA]</scope>
    <source>
        <strain evidence="1 2">DB1</strain>
    </source>
</reference>
<gene>
    <name evidence="1" type="ORF">J7302_11800</name>
</gene>
<dbReference type="Proteomes" id="UP001519667">
    <property type="component" value="Unassembled WGS sequence"/>
</dbReference>
<name>A0ABS5XGH5_9GAMM</name>
<dbReference type="EMBL" id="JAGTIS010000005">
    <property type="protein sequence ID" value="MBT8766797.1"/>
    <property type="molecule type" value="Genomic_DNA"/>
</dbReference>
<sequence length="59" mass="6648">MLAAGHVLLRSANEPLLRHFPVRTTMEVDRGSSTADCHGFLLLRDIRDMAISEAHKDFQ</sequence>